<dbReference type="GO" id="GO:0000103">
    <property type="term" value="P:sulfate assimilation"/>
    <property type="evidence" value="ECO:0007669"/>
    <property type="project" value="TreeGrafter"/>
</dbReference>
<dbReference type="CDD" id="cd01638">
    <property type="entry name" value="CysQ"/>
    <property type="match status" value="1"/>
</dbReference>
<dbReference type="Gene3D" id="3.30.540.10">
    <property type="entry name" value="Fructose-1,6-Bisphosphatase, subunit A, domain 1"/>
    <property type="match status" value="1"/>
</dbReference>
<dbReference type="FunFam" id="3.30.540.10:FF:000007">
    <property type="entry name" value="3'(2'),5'-bisphosphate nucleotidase CysQ"/>
    <property type="match status" value="1"/>
</dbReference>
<dbReference type="PROSITE" id="PS00629">
    <property type="entry name" value="IMP_1"/>
    <property type="match status" value="1"/>
</dbReference>
<dbReference type="GO" id="GO:0000287">
    <property type="term" value="F:magnesium ion binding"/>
    <property type="evidence" value="ECO:0007669"/>
    <property type="project" value="InterPro"/>
</dbReference>
<dbReference type="GO" id="GO:0008441">
    <property type="term" value="F:3'(2'),5'-bisphosphate nucleotidase activity"/>
    <property type="evidence" value="ECO:0007669"/>
    <property type="project" value="InterPro"/>
</dbReference>
<sequence length="272" mass="30763">MSSSPFSVVELRKIQEPVIELASLAGGRIMAVYEKGFEVTEKQDNTPLTDADMAAHETIIEGLQKLTPDIPVLSEESTDISYQQRRRWDRYWLVDPLDGTREFIKRNGEFTVNIALIEKNQSRLGVIYVPINGKCYYASYMNGAYLSTSNSEPQRLFCAPKKRRPVLVAGSRSHGNEILHQYLKNLGNYEINPLGSSLKSCLVAEGQMDIYPRLGPTSEWDTAAAQCIVEESGGRLTDVNMQPLRYNTKESLLNPHFFAFGDIDEDWSRYLP</sequence>
<evidence type="ECO:0000313" key="9">
    <source>
        <dbReference type="EMBL" id="VAX00915.1"/>
    </source>
</evidence>
<keyword evidence="7" id="KW-0472">Membrane</keyword>
<reference evidence="9" key="1">
    <citation type="submission" date="2018-06" db="EMBL/GenBank/DDBJ databases">
        <authorList>
            <person name="Zhirakovskaya E."/>
        </authorList>
    </citation>
    <scope>NUCLEOTIDE SEQUENCE</scope>
</reference>
<dbReference type="InterPro" id="IPR020583">
    <property type="entry name" value="Inositol_monoP_metal-BS"/>
</dbReference>
<keyword evidence="5 9" id="KW-0378">Hydrolase</keyword>
<evidence type="ECO:0000256" key="1">
    <source>
        <dbReference type="ARBA" id="ARBA00005289"/>
    </source>
</evidence>
<keyword evidence="6" id="KW-0460">Magnesium</keyword>
<evidence type="ECO:0000256" key="7">
    <source>
        <dbReference type="ARBA" id="ARBA00023136"/>
    </source>
</evidence>
<dbReference type="InterPro" id="IPR000760">
    <property type="entry name" value="Inositol_monophosphatase-like"/>
</dbReference>
<dbReference type="GO" id="GO:0046854">
    <property type="term" value="P:phosphatidylinositol phosphate biosynthetic process"/>
    <property type="evidence" value="ECO:0007669"/>
    <property type="project" value="InterPro"/>
</dbReference>
<evidence type="ECO:0000256" key="4">
    <source>
        <dbReference type="ARBA" id="ARBA00022723"/>
    </source>
</evidence>
<dbReference type="PRINTS" id="PR00377">
    <property type="entry name" value="IMPHPHTASES"/>
</dbReference>
<dbReference type="PANTHER" id="PTHR43028:SF5">
    <property type="entry name" value="3'(2'),5'-BISPHOSPHATE NUCLEOTIDASE 1"/>
    <property type="match status" value="1"/>
</dbReference>
<evidence type="ECO:0000256" key="2">
    <source>
        <dbReference type="ARBA" id="ARBA00022475"/>
    </source>
</evidence>
<comment type="similarity">
    <text evidence="1">Belongs to the inositol monophosphatase superfamily. CysQ family.</text>
</comment>
<dbReference type="PANTHER" id="PTHR43028">
    <property type="entry name" value="3'(2'),5'-BISPHOSPHATE NUCLEOTIDASE 1"/>
    <property type="match status" value="1"/>
</dbReference>
<dbReference type="NCBIfam" id="TIGR01331">
    <property type="entry name" value="bisphos_cysQ"/>
    <property type="match status" value="1"/>
</dbReference>
<dbReference type="GO" id="GO:0050427">
    <property type="term" value="P:3'-phosphoadenosine 5'-phosphosulfate metabolic process"/>
    <property type="evidence" value="ECO:0007669"/>
    <property type="project" value="TreeGrafter"/>
</dbReference>
<dbReference type="FunFam" id="3.40.190.80:FF:000005">
    <property type="entry name" value="3'(2'),5'-bisphosphate nucleotidase CysQ"/>
    <property type="match status" value="1"/>
</dbReference>
<keyword evidence="3" id="KW-0997">Cell inner membrane</keyword>
<evidence type="ECO:0000256" key="6">
    <source>
        <dbReference type="ARBA" id="ARBA00022842"/>
    </source>
</evidence>
<dbReference type="SUPFAM" id="SSF56655">
    <property type="entry name" value="Carbohydrate phosphatase"/>
    <property type="match status" value="1"/>
</dbReference>
<dbReference type="Pfam" id="PF00459">
    <property type="entry name" value="Inositol_P"/>
    <property type="match status" value="1"/>
</dbReference>
<dbReference type="PROSITE" id="PS00630">
    <property type="entry name" value="IMP_2"/>
    <property type="match status" value="1"/>
</dbReference>
<organism evidence="9">
    <name type="scientific">hydrothermal vent metagenome</name>
    <dbReference type="NCBI Taxonomy" id="652676"/>
    <lineage>
        <taxon>unclassified sequences</taxon>
        <taxon>metagenomes</taxon>
        <taxon>ecological metagenomes</taxon>
    </lineage>
</organism>
<keyword evidence="2" id="KW-1003">Cell membrane</keyword>
<dbReference type="InterPro" id="IPR050725">
    <property type="entry name" value="CysQ/Inositol_MonoPase"/>
</dbReference>
<accession>A0A3B1B3R8</accession>
<proteinExistence type="inferred from homology"/>
<evidence type="ECO:0000256" key="3">
    <source>
        <dbReference type="ARBA" id="ARBA00022519"/>
    </source>
</evidence>
<evidence type="ECO:0000256" key="5">
    <source>
        <dbReference type="ARBA" id="ARBA00022801"/>
    </source>
</evidence>
<protein>
    <recommendedName>
        <fullName evidence="8">3'-phosphoadenosine 5'-phosphate phosphatase</fullName>
    </recommendedName>
</protein>
<dbReference type="AlphaFoldDB" id="A0A3B1B3R8"/>
<name>A0A3B1B3R8_9ZZZZ</name>
<dbReference type="EMBL" id="UOFS01000046">
    <property type="protein sequence ID" value="VAX00915.1"/>
    <property type="molecule type" value="Genomic_DNA"/>
</dbReference>
<evidence type="ECO:0000256" key="8">
    <source>
        <dbReference type="ARBA" id="ARBA00044544"/>
    </source>
</evidence>
<dbReference type="InterPro" id="IPR020550">
    <property type="entry name" value="Inositol_monophosphatase_CS"/>
</dbReference>
<keyword evidence="4" id="KW-0479">Metal-binding</keyword>
<gene>
    <name evidence="9" type="ORF">MNBD_GAMMA22-955</name>
</gene>
<dbReference type="Gene3D" id="3.40.190.80">
    <property type="match status" value="1"/>
</dbReference>
<dbReference type="HAMAP" id="MF_02095">
    <property type="entry name" value="CysQ"/>
    <property type="match status" value="1"/>
</dbReference>
<dbReference type="InterPro" id="IPR006240">
    <property type="entry name" value="CysQ"/>
</dbReference>